<dbReference type="AlphaFoldDB" id="A0AA51R7E3"/>
<reference evidence="1" key="1">
    <citation type="submission" date="2023-08" db="EMBL/GenBank/DDBJ databases">
        <title>Comparative genomics and taxonomic characterization of three novel marine species of genus Marivirga.</title>
        <authorList>
            <person name="Muhammad N."/>
            <person name="Kim S.-G."/>
        </authorList>
    </citation>
    <scope>NUCLEOTIDE SEQUENCE [LARGE SCALE GENOMIC DNA]</scope>
    <source>
        <strain evidence="1">ABR2-2</strain>
    </source>
</reference>
<dbReference type="PANTHER" id="PTHR30441">
    <property type="entry name" value="DUF748 DOMAIN-CONTAINING PROTEIN"/>
    <property type="match status" value="1"/>
</dbReference>
<sequence length="847" mass="96411">MLLIIVIASAVIVTLAYSHQDTVVKEIVNKVNHDFKGRIEIYDSHISPFQNFPYISIDLEDVKIFESKEDSAEMLLHIEDIYLGFDILSIINGSYEAKKIKLSEGYLKLVQHIDGSFNILNAITNEADEDETTDSESTHLDLQAIELENIDLLKLNEENNILIEAFIEKANSSFMSTEELMEIKLESNFLFNLILDNDTSFLHHKHVSISTRLKFDAQENKLAITPSELLIEKALFMMEGSIDVDDDMNLDLHFNGNKPNFDLFLAFAPEEINPVLDRYDNGGKIYFDATVKGKSINNYSPQIQVDFGCSEAFINNTSSNKTVNDLYFKGRFTNGEKRDPSTMELVIEDFSAKPETGVFSGNIEIKNFESPEFDIQLISEFDLGFLAQFLNINNLEESSGFVSLEMNFHDIIDLTQPEKSIERLNESYFTKLKVQDLNIQSSVYPLPIKNVNIRAQMDGHRALIDQLDFEIGKSDISINGSLSDLPAIIHHTNIPVDAVLNISSNTLDIEELSSTSSDSAAGFKEKIKDLSMRFTFKSSAKAFTESPNLPLGEFFIEKLHAQLTNYPHELHDFNADVFIDTANFRVIDFTGMIDESDFHFNGKLENYDLWFEETPIGDTKIDFNLNSELIQLEDLFTYGGENYVPEDYRHEEFSELQLHGLVDMKFNEKLISTQVDIDRLASNMKVHPMRFEDFKGSFFMDSNVFKVTDASGKIGNSDFRLSFTHYNNDSISDIPNSLSFSSTQLDFDQLFAYNPPPEGEEIQEVDHEAGFNIFEVPFTDMNFDLNIDDLNYHRIHLRDFALNGRMQSDHYIYLDTLSLKSAGGSIGLNGYFNGSNPKLFTLAPTWN</sequence>
<name>A0AA51R7E3_9BACT</name>
<protein>
    <recommendedName>
        <fullName evidence="3">AsmA domain-containing protein</fullName>
    </recommendedName>
</protein>
<proteinExistence type="predicted"/>
<evidence type="ECO:0000313" key="2">
    <source>
        <dbReference type="Proteomes" id="UP001244443"/>
    </source>
</evidence>
<dbReference type="GO" id="GO:0090313">
    <property type="term" value="P:regulation of protein targeting to membrane"/>
    <property type="evidence" value="ECO:0007669"/>
    <property type="project" value="TreeGrafter"/>
</dbReference>
<organism evidence="1 2">
    <name type="scientific">Marivirga arenosa</name>
    <dbReference type="NCBI Taxonomy" id="3059076"/>
    <lineage>
        <taxon>Bacteria</taxon>
        <taxon>Pseudomonadati</taxon>
        <taxon>Bacteroidota</taxon>
        <taxon>Cytophagia</taxon>
        <taxon>Cytophagales</taxon>
        <taxon>Marivirgaceae</taxon>
        <taxon>Marivirga</taxon>
    </lineage>
</organism>
<evidence type="ECO:0000313" key="1">
    <source>
        <dbReference type="EMBL" id="WMN07552.1"/>
    </source>
</evidence>
<dbReference type="RefSeq" id="WP_308357720.1">
    <property type="nucleotide sequence ID" value="NZ_CP129970.2"/>
</dbReference>
<dbReference type="GO" id="GO:0005886">
    <property type="term" value="C:plasma membrane"/>
    <property type="evidence" value="ECO:0007669"/>
    <property type="project" value="TreeGrafter"/>
</dbReference>
<dbReference type="EMBL" id="CP129970">
    <property type="protein sequence ID" value="WMN07552.1"/>
    <property type="molecule type" value="Genomic_DNA"/>
</dbReference>
<dbReference type="InterPro" id="IPR052894">
    <property type="entry name" value="AsmA-related"/>
</dbReference>
<keyword evidence="2" id="KW-1185">Reference proteome</keyword>
<gene>
    <name evidence="1" type="ORF">QYS48_29110</name>
</gene>
<dbReference type="Proteomes" id="UP001244443">
    <property type="component" value="Chromosome"/>
</dbReference>
<accession>A0AA51R7E3</accession>
<dbReference type="PANTHER" id="PTHR30441:SF8">
    <property type="entry name" value="DUF748 DOMAIN-CONTAINING PROTEIN"/>
    <property type="match status" value="1"/>
</dbReference>
<evidence type="ECO:0008006" key="3">
    <source>
        <dbReference type="Google" id="ProtNLM"/>
    </source>
</evidence>